<sequence length="246" mass="27465">MSAEKVEMEQVPLKSDTDTPVEEETNAEATTDVDAEAQKPTEPKKKWFHFGKSGAKKAEPEAAEAEPEAEPETKEVVDSPKKEQKKWWQRANCASKPKKEVAEGEAELQFGLDMVHRDEHNINEYVSIAFEDVFGEPDGVHSFDCVWRLTNKVFSTTRLFFYRLFSLLVALPAAIVFALLFAVVHAFSVFCCTPAGRLLAVPALWIAKTWSFLIHAIFDPIFKSVSLCCGKKNFGFSSAPTSDNIA</sequence>
<comment type="subcellular location">
    <subcellularLocation>
        <location evidence="1 6">Cell membrane</location>
        <topology evidence="1 6">Peripheral membrane protein</topology>
    </subcellularLocation>
    <subcellularLocation>
        <location evidence="6">Golgi apparatus membrane</location>
        <topology evidence="6">Peripheral membrane protein</topology>
    </subcellularLocation>
    <subcellularLocation>
        <location evidence="6">Membrane</location>
        <location evidence="6">Caveola</location>
        <topology evidence="6">Peripheral membrane protein</topology>
    </subcellularLocation>
</comment>
<dbReference type="PANTHER" id="PTHR10844:SF21">
    <property type="entry name" value="CAVEOLIN-1"/>
    <property type="match status" value="1"/>
</dbReference>
<keyword evidence="9" id="KW-1185">Reference proteome</keyword>
<evidence type="ECO:0000313" key="9">
    <source>
        <dbReference type="Proteomes" id="UP000095287"/>
    </source>
</evidence>
<organism evidence="9 10">
    <name type="scientific">Steinernema glaseri</name>
    <dbReference type="NCBI Taxonomy" id="37863"/>
    <lineage>
        <taxon>Eukaryota</taxon>
        <taxon>Metazoa</taxon>
        <taxon>Ecdysozoa</taxon>
        <taxon>Nematoda</taxon>
        <taxon>Chromadorea</taxon>
        <taxon>Rhabditida</taxon>
        <taxon>Tylenchina</taxon>
        <taxon>Panagrolaimomorpha</taxon>
        <taxon>Strongyloidoidea</taxon>
        <taxon>Steinernematidae</taxon>
        <taxon>Steinernema</taxon>
    </lineage>
</organism>
<evidence type="ECO:0000256" key="6">
    <source>
        <dbReference type="RuleBase" id="RU000680"/>
    </source>
</evidence>
<dbReference type="GO" id="GO:0060090">
    <property type="term" value="F:molecular adaptor activity"/>
    <property type="evidence" value="ECO:0007669"/>
    <property type="project" value="TreeGrafter"/>
</dbReference>
<feature type="transmembrane region" description="Helical" evidence="8">
    <location>
        <begin position="160"/>
        <end position="187"/>
    </location>
</feature>
<keyword evidence="5 6" id="KW-0472">Membrane</keyword>
<dbReference type="WBParaSite" id="L893_g28725.t1">
    <property type="protein sequence ID" value="L893_g28725.t1"/>
    <property type="gene ID" value="L893_g28725"/>
</dbReference>
<keyword evidence="8" id="KW-0812">Transmembrane</keyword>
<comment type="similarity">
    <text evidence="2 6">Belongs to the caveolin family.</text>
</comment>
<feature type="compositionally biased region" description="Basic and acidic residues" evidence="7">
    <location>
        <begin position="71"/>
        <end position="83"/>
    </location>
</feature>
<dbReference type="GO" id="GO:0070836">
    <property type="term" value="P:caveola assembly"/>
    <property type="evidence" value="ECO:0007669"/>
    <property type="project" value="InterPro"/>
</dbReference>
<dbReference type="Pfam" id="PF01146">
    <property type="entry name" value="Caveolin"/>
    <property type="match status" value="1"/>
</dbReference>
<keyword evidence="8" id="KW-1133">Transmembrane helix</keyword>
<dbReference type="PANTHER" id="PTHR10844">
    <property type="entry name" value="CAVEOLIN"/>
    <property type="match status" value="1"/>
</dbReference>
<dbReference type="GO" id="GO:0005901">
    <property type="term" value="C:caveola"/>
    <property type="evidence" value="ECO:0007669"/>
    <property type="project" value="UniProtKB-SubCell"/>
</dbReference>
<protein>
    <recommendedName>
        <fullName evidence="6">Caveolin</fullName>
    </recommendedName>
</protein>
<evidence type="ECO:0000256" key="7">
    <source>
        <dbReference type="SAM" id="MobiDB-lite"/>
    </source>
</evidence>
<evidence type="ECO:0000313" key="10">
    <source>
        <dbReference type="WBParaSite" id="L893_g28725.t1"/>
    </source>
</evidence>
<dbReference type="InterPro" id="IPR001612">
    <property type="entry name" value="Caveolin"/>
</dbReference>
<accession>A0A1I7ZPU3</accession>
<feature type="compositionally biased region" description="Acidic residues" evidence="7">
    <location>
        <begin position="61"/>
        <end position="70"/>
    </location>
</feature>
<feature type="compositionally biased region" description="Basic and acidic residues" evidence="7">
    <location>
        <begin position="36"/>
        <end position="45"/>
    </location>
</feature>
<reference evidence="10" key="1">
    <citation type="submission" date="2016-11" db="UniProtKB">
        <authorList>
            <consortium name="WormBaseParasite"/>
        </authorList>
    </citation>
    <scope>IDENTIFICATION</scope>
</reference>
<name>A0A1I7ZPU3_9BILA</name>
<keyword evidence="4 6" id="KW-0333">Golgi apparatus</keyword>
<evidence type="ECO:0000256" key="1">
    <source>
        <dbReference type="ARBA" id="ARBA00004202"/>
    </source>
</evidence>
<evidence type="ECO:0000256" key="4">
    <source>
        <dbReference type="ARBA" id="ARBA00023034"/>
    </source>
</evidence>
<feature type="transmembrane region" description="Helical" evidence="8">
    <location>
        <begin position="199"/>
        <end position="218"/>
    </location>
</feature>
<feature type="compositionally biased region" description="Acidic residues" evidence="7">
    <location>
        <begin position="19"/>
        <end position="35"/>
    </location>
</feature>
<evidence type="ECO:0000256" key="8">
    <source>
        <dbReference type="SAM" id="Phobius"/>
    </source>
</evidence>
<comment type="function">
    <text evidence="6">May act as a scaffolding protein within caveolar membranes. Interacts directly with G-protein alpha subunits and can functionally regulate their activity.</text>
</comment>
<evidence type="ECO:0000256" key="5">
    <source>
        <dbReference type="ARBA" id="ARBA00023136"/>
    </source>
</evidence>
<dbReference type="GO" id="GO:0000139">
    <property type="term" value="C:Golgi membrane"/>
    <property type="evidence" value="ECO:0007669"/>
    <property type="project" value="UniProtKB-SubCell"/>
</dbReference>
<evidence type="ECO:0000256" key="2">
    <source>
        <dbReference type="ARBA" id="ARBA00010988"/>
    </source>
</evidence>
<keyword evidence="3 6" id="KW-1003">Cell membrane</keyword>
<dbReference type="AlphaFoldDB" id="A0A1I7ZPU3"/>
<proteinExistence type="inferred from homology"/>
<dbReference type="Proteomes" id="UP000095287">
    <property type="component" value="Unplaced"/>
</dbReference>
<feature type="region of interest" description="Disordered" evidence="7">
    <location>
        <begin position="1"/>
        <end position="83"/>
    </location>
</feature>
<evidence type="ECO:0000256" key="3">
    <source>
        <dbReference type="ARBA" id="ARBA00022475"/>
    </source>
</evidence>